<dbReference type="Pfam" id="PF26072">
    <property type="entry name" value="DUF8029"/>
    <property type="match status" value="1"/>
</dbReference>
<feature type="transmembrane region" description="Helical" evidence="1">
    <location>
        <begin position="48"/>
        <end position="71"/>
    </location>
</feature>
<dbReference type="EMBL" id="CP104003">
    <property type="protein sequence ID" value="UWM52936.1"/>
    <property type="molecule type" value="Genomic_DNA"/>
</dbReference>
<organism evidence="2 3">
    <name type="scientific">Salinirubellus salinus</name>
    <dbReference type="NCBI Taxonomy" id="1364945"/>
    <lineage>
        <taxon>Archaea</taxon>
        <taxon>Methanobacteriati</taxon>
        <taxon>Methanobacteriota</taxon>
        <taxon>Stenosarchaea group</taxon>
        <taxon>Halobacteria</taxon>
        <taxon>Halobacteriales</taxon>
        <taxon>Natronomonadaceae</taxon>
        <taxon>Salinirubellus</taxon>
    </lineage>
</organism>
<protein>
    <submittedName>
        <fullName evidence="2">Uncharacterized protein</fullName>
    </submittedName>
</protein>
<name>A0A9E7U6Z1_9EURY</name>
<proteinExistence type="predicted"/>
<keyword evidence="1" id="KW-0812">Transmembrane</keyword>
<evidence type="ECO:0000313" key="3">
    <source>
        <dbReference type="Proteomes" id="UP001057580"/>
    </source>
</evidence>
<evidence type="ECO:0000313" key="2">
    <source>
        <dbReference type="EMBL" id="UWM52936.1"/>
    </source>
</evidence>
<dbReference type="Proteomes" id="UP001057580">
    <property type="component" value="Chromosome"/>
</dbReference>
<sequence>MLNPLTLPPLPLQMEGLFSLPGILTTLLIVAVVILVARIVLRIAWKIVVVAAVVAAILWVLGLLGPVGGLLGL</sequence>
<evidence type="ECO:0000256" key="1">
    <source>
        <dbReference type="SAM" id="Phobius"/>
    </source>
</evidence>
<feature type="transmembrane region" description="Helical" evidence="1">
    <location>
        <begin position="20"/>
        <end position="41"/>
    </location>
</feature>
<keyword evidence="1" id="KW-1133">Transmembrane helix</keyword>
<dbReference type="AlphaFoldDB" id="A0A9E7U6Z1"/>
<accession>A0A9E7U6Z1</accession>
<keyword evidence="1" id="KW-0472">Membrane</keyword>
<keyword evidence="3" id="KW-1185">Reference proteome</keyword>
<gene>
    <name evidence="2" type="ORF">N0B31_12330</name>
</gene>
<dbReference type="KEGG" id="ssai:N0B31_12330"/>
<dbReference type="GeneID" id="74943222"/>
<dbReference type="InterPro" id="IPR058342">
    <property type="entry name" value="DUF8029"/>
</dbReference>
<reference evidence="2" key="1">
    <citation type="submission" date="2022-09" db="EMBL/GenBank/DDBJ databases">
        <title>Diverse halophilic archaea isolated from saline environments.</title>
        <authorList>
            <person name="Cui H.-L."/>
        </authorList>
    </citation>
    <scope>NUCLEOTIDE SEQUENCE</scope>
    <source>
        <strain evidence="2">ZS-35-S2</strain>
    </source>
</reference>
<dbReference type="RefSeq" id="WP_260591931.1">
    <property type="nucleotide sequence ID" value="NZ_CP104003.1"/>
</dbReference>